<name>A0AAW6UPV8_9GAMM</name>
<organism evidence="2 3">
    <name type="scientific">Acinetobacter terrestris</name>
    <dbReference type="NCBI Taxonomy" id="2529843"/>
    <lineage>
        <taxon>Bacteria</taxon>
        <taxon>Pseudomonadati</taxon>
        <taxon>Pseudomonadota</taxon>
        <taxon>Gammaproteobacteria</taxon>
        <taxon>Moraxellales</taxon>
        <taxon>Moraxellaceae</taxon>
        <taxon>Acinetobacter</taxon>
        <taxon>Acinetobacter Taxon 24</taxon>
    </lineage>
</organism>
<dbReference type="RefSeq" id="WP_165492604.1">
    <property type="nucleotide sequence ID" value="NZ_JABERE010000079.1"/>
</dbReference>
<proteinExistence type="predicted"/>
<sequence length="45" mass="5267">MSIQPQIPQPDQPNQHIESHQQPDEKKEPNPPNPQPDQPNQHLRQ</sequence>
<dbReference type="Proteomes" id="UP001241935">
    <property type="component" value="Unassembled WGS sequence"/>
</dbReference>
<evidence type="ECO:0000313" key="3">
    <source>
        <dbReference type="Proteomes" id="UP001241935"/>
    </source>
</evidence>
<accession>A0AAW6UPV8</accession>
<dbReference type="AlphaFoldDB" id="A0AAW6UPV8"/>
<feature type="compositionally biased region" description="Basic and acidic residues" evidence="1">
    <location>
        <begin position="17"/>
        <end position="29"/>
    </location>
</feature>
<dbReference type="EMBL" id="JASKNE010000001">
    <property type="protein sequence ID" value="MDK1683296.1"/>
    <property type="molecule type" value="Genomic_DNA"/>
</dbReference>
<protein>
    <submittedName>
        <fullName evidence="2">Uncharacterized protein</fullName>
    </submittedName>
</protein>
<comment type="caution">
    <text evidence="2">The sequence shown here is derived from an EMBL/GenBank/DDBJ whole genome shotgun (WGS) entry which is preliminary data.</text>
</comment>
<evidence type="ECO:0000313" key="2">
    <source>
        <dbReference type="EMBL" id="MDK1683296.1"/>
    </source>
</evidence>
<gene>
    <name evidence="2" type="ORF">QOR41_05495</name>
</gene>
<reference evidence="2" key="1">
    <citation type="submission" date="2023-04" db="EMBL/GenBank/DDBJ databases">
        <title>The environmental microbiomes in feedlot watering bowls are a reservoir of florfenicol resistance for bovine respiratory disease pathogens.</title>
        <authorList>
            <person name="Kos D.W."/>
            <person name="Ruzzini A.C."/>
            <person name="Schreiner B."/>
            <person name="Jelinski M.D."/>
        </authorList>
    </citation>
    <scope>NUCLEOTIDE SEQUENCE</scope>
    <source>
        <strain evidence="2">WB3</strain>
    </source>
</reference>
<evidence type="ECO:0000256" key="1">
    <source>
        <dbReference type="SAM" id="MobiDB-lite"/>
    </source>
</evidence>
<feature type="region of interest" description="Disordered" evidence="1">
    <location>
        <begin position="1"/>
        <end position="45"/>
    </location>
</feature>